<evidence type="ECO:0008006" key="4">
    <source>
        <dbReference type="Google" id="ProtNLM"/>
    </source>
</evidence>
<comment type="caution">
    <text evidence="2">The sequence shown here is derived from an EMBL/GenBank/DDBJ whole genome shotgun (WGS) entry which is preliminary data.</text>
</comment>
<evidence type="ECO:0000256" key="1">
    <source>
        <dbReference type="ARBA" id="ARBA00022490"/>
    </source>
</evidence>
<dbReference type="EMBL" id="BTSY01000002">
    <property type="protein sequence ID" value="GMT16593.1"/>
    <property type="molecule type" value="Genomic_DNA"/>
</dbReference>
<proteinExistence type="predicted"/>
<dbReference type="FunFam" id="2.60.120.10:FF:000149">
    <property type="entry name" value="1,2-dihydroxy-3-keto-5-methylthiopentene dioxygenase homolog"/>
    <property type="match status" value="1"/>
</dbReference>
<reference evidence="2" key="1">
    <citation type="submission" date="2023-10" db="EMBL/GenBank/DDBJ databases">
        <title>Genome assembly of Pristionchus species.</title>
        <authorList>
            <person name="Yoshida K."/>
            <person name="Sommer R.J."/>
        </authorList>
    </citation>
    <scope>NUCLEOTIDE SEQUENCE</scope>
    <source>
        <strain evidence="2">RS5133</strain>
    </source>
</reference>
<dbReference type="PANTHER" id="PTHR23418">
    <property type="entry name" value="ACIREDUCTONE DIOXYGENASE"/>
    <property type="match status" value="1"/>
</dbReference>
<dbReference type="GO" id="GO:0006555">
    <property type="term" value="P:methionine metabolic process"/>
    <property type="evidence" value="ECO:0007669"/>
    <property type="project" value="TreeGrafter"/>
</dbReference>
<dbReference type="Proteomes" id="UP001432322">
    <property type="component" value="Unassembled WGS sequence"/>
</dbReference>
<gene>
    <name evidence="2" type="ORF">PFISCL1PPCAC_7890</name>
</gene>
<organism evidence="2 3">
    <name type="scientific">Pristionchus fissidentatus</name>
    <dbReference type="NCBI Taxonomy" id="1538716"/>
    <lineage>
        <taxon>Eukaryota</taxon>
        <taxon>Metazoa</taxon>
        <taxon>Ecdysozoa</taxon>
        <taxon>Nematoda</taxon>
        <taxon>Chromadorea</taxon>
        <taxon>Rhabditida</taxon>
        <taxon>Rhabditina</taxon>
        <taxon>Diplogasteromorpha</taxon>
        <taxon>Diplogasteroidea</taxon>
        <taxon>Neodiplogasteridae</taxon>
        <taxon>Pristionchus</taxon>
    </lineage>
</organism>
<dbReference type="SUPFAM" id="SSF51182">
    <property type="entry name" value="RmlC-like cupins"/>
    <property type="match status" value="1"/>
</dbReference>
<evidence type="ECO:0000313" key="3">
    <source>
        <dbReference type="Proteomes" id="UP001432322"/>
    </source>
</evidence>
<keyword evidence="1" id="KW-0963">Cytoplasm</keyword>
<dbReference type="InterPro" id="IPR011051">
    <property type="entry name" value="RmlC_Cupin_sf"/>
</dbReference>
<name>A0AAV5VBG2_9BILA</name>
<protein>
    <recommendedName>
        <fullName evidence="4">1,2-dihydroxy-3-keto-5-methylthiopentene dioxygenase homolog</fullName>
    </recommendedName>
</protein>
<dbReference type="GO" id="GO:0010309">
    <property type="term" value="F:acireductone dioxygenase [iron(II)-requiring] activity"/>
    <property type="evidence" value="ECO:0007669"/>
    <property type="project" value="InterPro"/>
</dbReference>
<dbReference type="AlphaFoldDB" id="A0AAV5VBG2"/>
<dbReference type="Pfam" id="PF03079">
    <property type="entry name" value="ARD"/>
    <property type="match status" value="1"/>
</dbReference>
<accession>A0AAV5VBG2</accession>
<dbReference type="PANTHER" id="PTHR23418:SF1">
    <property type="entry name" value="INACTIVE ACIREDUCTONE DIOXYGENASE 2-RELATED"/>
    <property type="match status" value="1"/>
</dbReference>
<dbReference type="Gene3D" id="2.60.120.10">
    <property type="entry name" value="Jelly Rolls"/>
    <property type="match status" value="1"/>
</dbReference>
<keyword evidence="3" id="KW-1185">Reference proteome</keyword>
<dbReference type="InterPro" id="IPR004313">
    <property type="entry name" value="ARD"/>
</dbReference>
<dbReference type="InterPro" id="IPR014710">
    <property type="entry name" value="RmlC-like_jellyroll"/>
</dbReference>
<sequence length="154" mass="18252">MVQIWQMEPYPCGDPRLPHHFFPPKMITPDDLLKRSGAHIWQVNSSDPMALARRITTLKLEKGYIREDLFILDESTTANFKDKIEELFEESEEKSEFARLVIEGEAYYDVEDNDGNWCRILVEHGDLILIPAHRQYRFTTTPKNFVKMKRFFKE</sequence>
<evidence type="ECO:0000313" key="2">
    <source>
        <dbReference type="EMBL" id="GMT16593.1"/>
    </source>
</evidence>